<protein>
    <submittedName>
        <fullName evidence="1">Uncharacterized protein</fullName>
    </submittedName>
</protein>
<name>A0ABV0MG14_9TELE</name>
<gene>
    <name evidence="1" type="ORF">GOODEAATRI_007689</name>
</gene>
<reference evidence="1 2" key="1">
    <citation type="submission" date="2021-06" db="EMBL/GenBank/DDBJ databases">
        <authorList>
            <person name="Palmer J.M."/>
        </authorList>
    </citation>
    <scope>NUCLEOTIDE SEQUENCE [LARGE SCALE GENOMIC DNA]</scope>
    <source>
        <strain evidence="1 2">GA_2019</strain>
        <tissue evidence="1">Muscle</tissue>
    </source>
</reference>
<organism evidence="1 2">
    <name type="scientific">Goodea atripinnis</name>
    <dbReference type="NCBI Taxonomy" id="208336"/>
    <lineage>
        <taxon>Eukaryota</taxon>
        <taxon>Metazoa</taxon>
        <taxon>Chordata</taxon>
        <taxon>Craniata</taxon>
        <taxon>Vertebrata</taxon>
        <taxon>Euteleostomi</taxon>
        <taxon>Actinopterygii</taxon>
        <taxon>Neopterygii</taxon>
        <taxon>Teleostei</taxon>
        <taxon>Neoteleostei</taxon>
        <taxon>Acanthomorphata</taxon>
        <taxon>Ovalentaria</taxon>
        <taxon>Atherinomorphae</taxon>
        <taxon>Cyprinodontiformes</taxon>
        <taxon>Goodeidae</taxon>
        <taxon>Goodea</taxon>
    </lineage>
</organism>
<comment type="caution">
    <text evidence="1">The sequence shown here is derived from an EMBL/GenBank/DDBJ whole genome shotgun (WGS) entry which is preliminary data.</text>
</comment>
<proteinExistence type="predicted"/>
<dbReference type="Proteomes" id="UP001476798">
    <property type="component" value="Unassembled WGS sequence"/>
</dbReference>
<evidence type="ECO:0000313" key="1">
    <source>
        <dbReference type="EMBL" id="MEQ2158005.1"/>
    </source>
</evidence>
<evidence type="ECO:0000313" key="2">
    <source>
        <dbReference type="Proteomes" id="UP001476798"/>
    </source>
</evidence>
<sequence>MYNFIFRNSHLIKPTLFCIFFILSICLLSCLGHALLPKHINLCSCVSSPPKVSVCLPAYLLLPVHCVISGSLESTTKICKSAPLVLSISDRIILKQHRGPCPCLSASSATTHQADRSSKNLTLVAFFRLFIPSQLMKKTVTQENLDSAENLLNRSLNLL</sequence>
<dbReference type="EMBL" id="JAHRIO010000394">
    <property type="protein sequence ID" value="MEQ2158005.1"/>
    <property type="molecule type" value="Genomic_DNA"/>
</dbReference>
<keyword evidence="2" id="KW-1185">Reference proteome</keyword>
<accession>A0ABV0MG14</accession>